<proteinExistence type="predicted"/>
<feature type="compositionally biased region" description="Basic and acidic residues" evidence="1">
    <location>
        <begin position="448"/>
        <end position="469"/>
    </location>
</feature>
<dbReference type="STRING" id="1742972.COMA1_11110"/>
<feature type="transmembrane region" description="Helical" evidence="2">
    <location>
        <begin position="739"/>
        <end position="759"/>
    </location>
</feature>
<feature type="transmembrane region" description="Helical" evidence="2">
    <location>
        <begin position="950"/>
        <end position="968"/>
    </location>
</feature>
<feature type="transmembrane region" description="Helical" evidence="2">
    <location>
        <begin position="869"/>
        <end position="892"/>
    </location>
</feature>
<sequence length="1073" mass="119796">MAKKQSDSKIAVAGALTLVLALAGAMLVKEPLRSSRPVGTGLDMKATIEEQTVRARLWEDPVAAVQRGLREIKGNRPATTPPSPLTQRLRSLRHSITERVKEGQRVTVLLVTTSGGPYVESTESRIRDRYAVGTALGVSCYAPEQEGQLSFVEWDSQSPLPALPYEWYRLRRTRLCDEESQRSHSVLVVWFPDEALSQGFFAGLTSFSQSLVCREAEKKSECLLTDDTRKLVRLNPQLQRSVTFKILGPHSSSAFRALLDEAGESYGKPHMGIGVWPNADGWIELYSPWSSAMKGLLAYGLKSIGGTGSACDSYTACEQEFIRRLTSANIRLAYDIGSDDQLFESLVEELERRQVRLGWDAVILIGEWDSFYGRTLPIEFRAAACKKISSFPEQDLGTIDVPVTIKQWCSDIPHAVDLQIRRQADYESLRLNVQRYSYLSGLDGEVPGEDKNKTARADGTKENQRERPEGTSQVDYVRALVNRIQDEGEGARAIGIFGTDPYDSLLIIKALRPAFPHAIFFTVGLDARHLHPSEYKWTRNMVIASPFGLQLDGGLQRDVPPFRSNYQTSTYFATLQAVGHVRCRRGQPEMPNGPCVTTYHAALTPESRVYDAGVPSRLFEVGRNGAVDLSLVTKEGVRTIHPLRPDLAYTDDYGQLRQGVGFNNAAVAAGTVVGFALFIVVAWSNQRLWSGIVRYPRVLSITAVVLVALFAVFVLAGGADALLAGHDEGEPFSWTAGVSIWPSELLRFVVVVLSVLLFVKGARDLKKNGDQIDEKFQFEDASRRQRLSPKTFWTNLQRVYHPLATVAFMKVDQAWGRYREASQLSQGTVRALLLFILYMAAMWAIGHFVLDEEYIHPCRGYLSCHVDSFMTLASVAIVVLLNLAVFDAVMLCRRWIGWVVSSTGGWSQQVQEEYLRNYGLGEAQKAEFEKLKYLAVVDLIAQRTEVINRLIRYPFIALLIVIAARNEYFDIWNYPLLLLLSWSVNVLVALLGAFLLYQSASQAKAAMLAGLNRQIVQTLGVGKDHDIRVKQIQHVISEVEDNEQGAFVPLYQQPVVESSLYGLVALLQYLYLT</sequence>
<evidence type="ECO:0000313" key="3">
    <source>
        <dbReference type="EMBL" id="CUS33355.1"/>
    </source>
</evidence>
<dbReference type="Proteomes" id="UP000199032">
    <property type="component" value="Unassembled WGS sequence"/>
</dbReference>
<dbReference type="RefSeq" id="WP_090744827.1">
    <property type="nucleotide sequence ID" value="NZ_CZQA01000001.1"/>
</dbReference>
<evidence type="ECO:0000313" key="4">
    <source>
        <dbReference type="Proteomes" id="UP000199032"/>
    </source>
</evidence>
<feature type="transmembrane region" description="Helical" evidence="2">
    <location>
        <begin position="827"/>
        <end position="849"/>
    </location>
</feature>
<evidence type="ECO:0000256" key="2">
    <source>
        <dbReference type="SAM" id="Phobius"/>
    </source>
</evidence>
<feature type="transmembrane region" description="Helical" evidence="2">
    <location>
        <begin position="665"/>
        <end position="683"/>
    </location>
</feature>
<feature type="region of interest" description="Disordered" evidence="1">
    <location>
        <begin position="444"/>
        <end position="472"/>
    </location>
</feature>
<organism evidence="3 4">
    <name type="scientific">Candidatus Nitrospira nitrosa</name>
    <dbReference type="NCBI Taxonomy" id="1742972"/>
    <lineage>
        <taxon>Bacteria</taxon>
        <taxon>Pseudomonadati</taxon>
        <taxon>Nitrospirota</taxon>
        <taxon>Nitrospiria</taxon>
        <taxon>Nitrospirales</taxon>
        <taxon>Nitrospiraceae</taxon>
        <taxon>Nitrospira</taxon>
    </lineage>
</organism>
<name>A0A0S4LBT9_9BACT</name>
<keyword evidence="2" id="KW-0812">Transmembrane</keyword>
<keyword evidence="2" id="KW-0472">Membrane</keyword>
<accession>A0A0S4LBT9</accession>
<keyword evidence="4" id="KW-1185">Reference proteome</keyword>
<evidence type="ECO:0000256" key="1">
    <source>
        <dbReference type="SAM" id="MobiDB-lite"/>
    </source>
</evidence>
<feature type="transmembrane region" description="Helical" evidence="2">
    <location>
        <begin position="695"/>
        <end position="719"/>
    </location>
</feature>
<dbReference type="AlphaFoldDB" id="A0A0S4LBT9"/>
<dbReference type="EMBL" id="CZQA01000001">
    <property type="protein sequence ID" value="CUS33355.1"/>
    <property type="molecule type" value="Genomic_DNA"/>
</dbReference>
<keyword evidence="2" id="KW-1133">Transmembrane helix</keyword>
<protein>
    <submittedName>
        <fullName evidence="3">Uncharacterized protein</fullName>
    </submittedName>
</protein>
<gene>
    <name evidence="3" type="ORF">COMA1_11110</name>
</gene>
<feature type="transmembrane region" description="Helical" evidence="2">
    <location>
        <begin position="974"/>
        <end position="997"/>
    </location>
</feature>
<reference evidence="3 4" key="1">
    <citation type="submission" date="2015-10" db="EMBL/GenBank/DDBJ databases">
        <authorList>
            <person name="Gilbert D.G."/>
        </authorList>
    </citation>
    <scope>NUCLEOTIDE SEQUENCE [LARGE SCALE GENOMIC DNA]</scope>
    <source>
        <strain evidence="3">COMA1</strain>
    </source>
</reference>
<dbReference type="OrthoDB" id="242611at2"/>